<proteinExistence type="predicted"/>
<feature type="region of interest" description="Disordered" evidence="1">
    <location>
        <begin position="150"/>
        <end position="170"/>
    </location>
</feature>
<sequence>MRRTVTALFSTMLVAPACAGEVVVGIQIPRLDVSEYHRPYVAVWLEGPDGQAVANLAVWYDLKKRGGEGTKWLKDLRQWWRRIGRETDLPVDGVSGATRPAGEHRLSFDTATPPFADLKPGTYEVAVEAAREVGEREVLRLPLTWPAAPNAAAEAKGTSELGTVTLSAKP</sequence>
<dbReference type="EMBL" id="JAUSWL010000017">
    <property type="protein sequence ID" value="MDQ0546786.1"/>
    <property type="molecule type" value="Genomic_DNA"/>
</dbReference>
<dbReference type="PIRSF" id="PIRSF014995">
    <property type="entry name" value="UCP014995"/>
    <property type="match status" value="1"/>
</dbReference>
<dbReference type="Proteomes" id="UP001223420">
    <property type="component" value="Unassembled WGS sequence"/>
</dbReference>
<evidence type="ECO:0008006" key="5">
    <source>
        <dbReference type="Google" id="ProtNLM"/>
    </source>
</evidence>
<name>A0AAJ1TXH6_9HYPH</name>
<dbReference type="Pfam" id="PF10029">
    <property type="entry name" value="DUF2271"/>
    <property type="match status" value="1"/>
</dbReference>
<keyword evidence="2" id="KW-0732">Signal</keyword>
<evidence type="ECO:0000313" key="4">
    <source>
        <dbReference type="Proteomes" id="UP001223420"/>
    </source>
</evidence>
<evidence type="ECO:0000313" key="3">
    <source>
        <dbReference type="EMBL" id="MDQ0546786.1"/>
    </source>
</evidence>
<gene>
    <name evidence="3" type="ORF">QO001_005738</name>
</gene>
<feature type="compositionally biased region" description="Polar residues" evidence="1">
    <location>
        <begin position="160"/>
        <end position="170"/>
    </location>
</feature>
<reference evidence="3" key="1">
    <citation type="submission" date="2023-07" db="EMBL/GenBank/DDBJ databases">
        <title>Genomic Encyclopedia of Type Strains, Phase IV (KMG-IV): sequencing the most valuable type-strain genomes for metagenomic binning, comparative biology and taxonomic classification.</title>
        <authorList>
            <person name="Goeker M."/>
        </authorList>
    </citation>
    <scope>NUCLEOTIDE SEQUENCE</scope>
    <source>
        <strain evidence="3">DSM 19569</strain>
    </source>
</reference>
<evidence type="ECO:0000256" key="1">
    <source>
        <dbReference type="SAM" id="MobiDB-lite"/>
    </source>
</evidence>
<dbReference type="AlphaFoldDB" id="A0AAJ1TXH6"/>
<comment type="caution">
    <text evidence="3">The sequence shown here is derived from an EMBL/GenBank/DDBJ whole genome shotgun (WGS) entry which is preliminary data.</text>
</comment>
<accession>A0AAJ1TXH6</accession>
<feature type="chain" id="PRO_5042509343" description="DUF2271 domain-containing protein" evidence="2">
    <location>
        <begin position="20"/>
        <end position="170"/>
    </location>
</feature>
<feature type="signal peptide" evidence="2">
    <location>
        <begin position="1"/>
        <end position="19"/>
    </location>
</feature>
<dbReference type="InterPro" id="IPR014469">
    <property type="entry name" value="DUF2271"/>
</dbReference>
<evidence type="ECO:0000256" key="2">
    <source>
        <dbReference type="SAM" id="SignalP"/>
    </source>
</evidence>
<organism evidence="3 4">
    <name type="scientific">Methylobacterium brachiatum</name>
    <dbReference type="NCBI Taxonomy" id="269660"/>
    <lineage>
        <taxon>Bacteria</taxon>
        <taxon>Pseudomonadati</taxon>
        <taxon>Pseudomonadota</taxon>
        <taxon>Alphaproteobacteria</taxon>
        <taxon>Hyphomicrobiales</taxon>
        <taxon>Methylobacteriaceae</taxon>
        <taxon>Methylobacterium</taxon>
    </lineage>
</organism>
<dbReference type="RefSeq" id="WP_230367879.1">
    <property type="nucleotide sequence ID" value="NZ_JAJALK010000017.1"/>
</dbReference>
<protein>
    <recommendedName>
        <fullName evidence="5">DUF2271 domain-containing protein</fullName>
    </recommendedName>
</protein>